<dbReference type="Pfam" id="PF09360">
    <property type="entry name" value="zf-CDGSH"/>
    <property type="match status" value="1"/>
</dbReference>
<dbReference type="OrthoDB" id="9795032at2"/>
<dbReference type="AlphaFoldDB" id="A0A059FK08"/>
<dbReference type="SMART" id="SM00704">
    <property type="entry name" value="ZnF_CDGSH"/>
    <property type="match status" value="2"/>
</dbReference>
<evidence type="ECO:0000259" key="5">
    <source>
        <dbReference type="SMART" id="SM00704"/>
    </source>
</evidence>
<evidence type="ECO:0000256" key="4">
    <source>
        <dbReference type="ARBA" id="ARBA00023014"/>
    </source>
</evidence>
<keyword evidence="4" id="KW-0411">Iron-sulfur</keyword>
<dbReference type="STRING" id="1280950.HJO_13266"/>
<name>A0A059FK08_9PROT</name>
<reference evidence="6 7" key="1">
    <citation type="journal article" date="2014" name="Antonie Van Leeuwenhoek">
        <title>Hyphomonas beringensis sp. nov. and Hyphomonas chukchiensis sp. nov., isolated from surface seawater of the Bering Sea and Chukchi Sea.</title>
        <authorList>
            <person name="Li C."/>
            <person name="Lai Q."/>
            <person name="Li G."/>
            <person name="Dong C."/>
            <person name="Wang J."/>
            <person name="Liao Y."/>
            <person name="Shao Z."/>
        </authorList>
    </citation>
    <scope>NUCLEOTIDE SEQUENCE [LARGE SCALE GENOMIC DNA]</scope>
    <source>
        <strain evidence="6 7">MHS-2</strain>
    </source>
</reference>
<dbReference type="PANTHER" id="PTHR46491:SF3">
    <property type="entry name" value="CDGSH IRON-SULFUR DOMAIN-CONTAINING PROTEIN 3, MITOCHONDRIAL"/>
    <property type="match status" value="1"/>
</dbReference>
<evidence type="ECO:0000256" key="1">
    <source>
        <dbReference type="ARBA" id="ARBA00022714"/>
    </source>
</evidence>
<organism evidence="6 7">
    <name type="scientific">Hyphomonas johnsonii MHS-2</name>
    <dbReference type="NCBI Taxonomy" id="1280950"/>
    <lineage>
        <taxon>Bacteria</taxon>
        <taxon>Pseudomonadati</taxon>
        <taxon>Pseudomonadota</taxon>
        <taxon>Alphaproteobacteria</taxon>
        <taxon>Hyphomonadales</taxon>
        <taxon>Hyphomonadaceae</taxon>
        <taxon>Hyphomonas</taxon>
    </lineage>
</organism>
<evidence type="ECO:0000313" key="6">
    <source>
        <dbReference type="EMBL" id="KCZ90823.1"/>
    </source>
</evidence>
<dbReference type="PATRIC" id="fig|1280950.3.peg.2663"/>
<dbReference type="InterPro" id="IPR018967">
    <property type="entry name" value="FeS-contain_CDGSH-typ"/>
</dbReference>
<protein>
    <submittedName>
        <fullName evidence="6">Zinc finger CDGSH-type domain-containing protein</fullName>
    </submittedName>
</protein>
<keyword evidence="2" id="KW-0479">Metal-binding</keyword>
<dbReference type="GO" id="GO:0005737">
    <property type="term" value="C:cytoplasm"/>
    <property type="evidence" value="ECO:0007669"/>
    <property type="project" value="UniProtKB-ARBA"/>
</dbReference>
<proteinExistence type="predicted"/>
<evidence type="ECO:0000256" key="3">
    <source>
        <dbReference type="ARBA" id="ARBA00023004"/>
    </source>
</evidence>
<evidence type="ECO:0000313" key="7">
    <source>
        <dbReference type="Proteomes" id="UP000025171"/>
    </source>
</evidence>
<dbReference type="GO" id="GO:0046872">
    <property type="term" value="F:metal ion binding"/>
    <property type="evidence" value="ECO:0007669"/>
    <property type="project" value="UniProtKB-KW"/>
</dbReference>
<comment type="caution">
    <text evidence="6">The sequence shown here is derived from an EMBL/GenBank/DDBJ whole genome shotgun (WGS) entry which is preliminary data.</text>
</comment>
<keyword evidence="3" id="KW-0408">Iron</keyword>
<dbReference type="GO" id="GO:0051537">
    <property type="term" value="F:2 iron, 2 sulfur cluster binding"/>
    <property type="evidence" value="ECO:0007669"/>
    <property type="project" value="UniProtKB-KW"/>
</dbReference>
<accession>A0A059FK08</accession>
<feature type="domain" description="Iron-binding zinc finger CDGSH type" evidence="5">
    <location>
        <begin position="48"/>
        <end position="78"/>
    </location>
</feature>
<keyword evidence="1" id="KW-0001">2Fe-2S</keyword>
<feature type="domain" description="Iron-binding zinc finger CDGSH type" evidence="5">
    <location>
        <begin position="10"/>
        <end position="47"/>
    </location>
</feature>
<sequence>MAEQPKIAGKQPIPVAVVAGKTYWWCACGQSKNQPFCDGSHKGTAFEPVSWTAEKSGNAFFCACKRTGKVPLCDGTHNGL</sequence>
<dbReference type="InterPro" id="IPR042216">
    <property type="entry name" value="MitoNEET_CISD"/>
</dbReference>
<dbReference type="Gene3D" id="3.40.5.90">
    <property type="entry name" value="CDGSH iron-sulfur domain, mitoNEET-type"/>
    <property type="match status" value="2"/>
</dbReference>
<evidence type="ECO:0000256" key="2">
    <source>
        <dbReference type="ARBA" id="ARBA00022723"/>
    </source>
</evidence>
<keyword evidence="7" id="KW-1185">Reference proteome</keyword>
<dbReference type="EMBL" id="ARYK01000006">
    <property type="protein sequence ID" value="KCZ90823.1"/>
    <property type="molecule type" value="Genomic_DNA"/>
</dbReference>
<dbReference type="RefSeq" id="WP_035617608.1">
    <property type="nucleotide sequence ID" value="NZ_ARYK01000006.1"/>
</dbReference>
<dbReference type="PANTHER" id="PTHR46491">
    <property type="entry name" value="CDGSH IRON SULFUR DOMAIN PROTEIN HOMOLOG"/>
    <property type="match status" value="1"/>
</dbReference>
<dbReference type="InterPro" id="IPR052950">
    <property type="entry name" value="CISD"/>
</dbReference>
<gene>
    <name evidence="6" type="ORF">HJO_13266</name>
</gene>
<dbReference type="Proteomes" id="UP000025171">
    <property type="component" value="Unassembled WGS sequence"/>
</dbReference>
<dbReference type="eggNOG" id="COG3369">
    <property type="taxonomic scope" value="Bacteria"/>
</dbReference>